<dbReference type="GO" id="GO:0009399">
    <property type="term" value="P:nitrogen fixation"/>
    <property type="evidence" value="ECO:0007669"/>
    <property type="project" value="UniProtKB-UniRule"/>
</dbReference>
<dbReference type="PROSITE" id="PS00815">
    <property type="entry name" value="AIPM_HOMOCIT_SYNTH_1"/>
    <property type="match status" value="1"/>
</dbReference>
<dbReference type="PROSITE" id="PS00816">
    <property type="entry name" value="AIPM_HOMOCIT_SYNTH_2"/>
    <property type="match status" value="1"/>
</dbReference>
<keyword evidence="11" id="KW-1185">Reference proteome</keyword>
<name>A0A839T7I0_AZOMA</name>
<dbReference type="InterPro" id="IPR013477">
    <property type="entry name" value="NifV/FrbC"/>
</dbReference>
<feature type="domain" description="Pyruvate carboxyltransferase" evidence="9">
    <location>
        <begin position="34"/>
        <end position="285"/>
    </location>
</feature>
<dbReference type="Proteomes" id="UP000549250">
    <property type="component" value="Unassembled WGS sequence"/>
</dbReference>
<dbReference type="Gene3D" id="1.10.238.260">
    <property type="match status" value="1"/>
</dbReference>
<proteinExistence type="inferred from homology"/>
<dbReference type="EC" id="2.3.3.14" evidence="3 8"/>
<evidence type="ECO:0000256" key="1">
    <source>
        <dbReference type="ARBA" id="ARBA00003050"/>
    </source>
</evidence>
<evidence type="ECO:0000256" key="8">
    <source>
        <dbReference type="RuleBase" id="RU367143"/>
    </source>
</evidence>
<dbReference type="PANTHER" id="PTHR42880">
    <property type="entry name" value="HOMOCITRATE SYNTHASE"/>
    <property type="match status" value="1"/>
</dbReference>
<reference evidence="10 11" key="1">
    <citation type="submission" date="2020-08" db="EMBL/GenBank/DDBJ databases">
        <title>Genomic Encyclopedia of Type Strains, Phase III (KMG-III): the genomes of soil and plant-associated and newly described type strains.</title>
        <authorList>
            <person name="Whitman W."/>
        </authorList>
    </citation>
    <scope>NUCLEOTIDE SEQUENCE [LARGE SCALE GENOMIC DNA]</scope>
    <source>
        <strain evidence="10 11">CECT 4462</strain>
    </source>
</reference>
<evidence type="ECO:0000259" key="9">
    <source>
        <dbReference type="PROSITE" id="PS50991"/>
    </source>
</evidence>
<comment type="function">
    <text evidence="1 8">This protein is a Fe-Mo-cofactor biosynthetic component.</text>
</comment>
<dbReference type="InterPro" id="IPR002034">
    <property type="entry name" value="AIPM/Hcit_synth_CS"/>
</dbReference>
<gene>
    <name evidence="10" type="ORF">FHR87_002325</name>
</gene>
<evidence type="ECO:0000256" key="2">
    <source>
        <dbReference type="ARBA" id="ARBA00006154"/>
    </source>
</evidence>
<comment type="catalytic activity">
    <reaction evidence="6 8">
        <text>acetyl-CoA + 2-oxoglutarate + H2O = (2R)-homocitrate + CoA + H(+)</text>
        <dbReference type="Rhea" id="RHEA:12929"/>
        <dbReference type="ChEBI" id="CHEBI:15377"/>
        <dbReference type="ChEBI" id="CHEBI:15378"/>
        <dbReference type="ChEBI" id="CHEBI:16810"/>
        <dbReference type="ChEBI" id="CHEBI:57287"/>
        <dbReference type="ChEBI" id="CHEBI:57288"/>
        <dbReference type="ChEBI" id="CHEBI:58884"/>
        <dbReference type="EC" id="2.3.3.14"/>
    </reaction>
</comment>
<evidence type="ECO:0000313" key="11">
    <source>
        <dbReference type="Proteomes" id="UP000549250"/>
    </source>
</evidence>
<dbReference type="SUPFAM" id="SSF51569">
    <property type="entry name" value="Aldolase"/>
    <property type="match status" value="1"/>
</dbReference>
<evidence type="ECO:0000256" key="7">
    <source>
        <dbReference type="RuleBase" id="RU003523"/>
    </source>
</evidence>
<dbReference type="InterPro" id="IPR054691">
    <property type="entry name" value="LeuA/HCS_post-cat"/>
</dbReference>
<dbReference type="CDD" id="cd07939">
    <property type="entry name" value="DRE_TIM_NifV"/>
    <property type="match status" value="1"/>
</dbReference>
<keyword evidence="10" id="KW-0012">Acyltransferase</keyword>
<dbReference type="Pfam" id="PF00682">
    <property type="entry name" value="HMGL-like"/>
    <property type="match status" value="1"/>
</dbReference>
<dbReference type="NCBIfam" id="TIGR02660">
    <property type="entry name" value="nifV_homocitr"/>
    <property type="match status" value="1"/>
</dbReference>
<protein>
    <recommendedName>
        <fullName evidence="4 8">Homocitrate synthase</fullName>
        <ecNumber evidence="3 8">2.3.3.14</ecNumber>
    </recommendedName>
</protein>
<keyword evidence="5 7" id="KW-0808">Transferase</keyword>
<dbReference type="InterPro" id="IPR000891">
    <property type="entry name" value="PYR_CT"/>
</dbReference>
<dbReference type="RefSeq" id="WP_338021247.1">
    <property type="nucleotide sequence ID" value="NZ_JACHXI010000010.1"/>
</dbReference>
<comment type="similarity">
    <text evidence="2 7">Belongs to the alpha-IPM synthase/homocitrate synthase family.</text>
</comment>
<comment type="caution">
    <text evidence="10">The sequence shown here is derived from an EMBL/GenBank/DDBJ whole genome shotgun (WGS) entry which is preliminary data.</text>
</comment>
<evidence type="ECO:0000256" key="5">
    <source>
        <dbReference type="ARBA" id="ARBA00022679"/>
    </source>
</evidence>
<accession>A0A839T7I0</accession>
<dbReference type="InterPro" id="IPR013785">
    <property type="entry name" value="Aldolase_TIM"/>
</dbReference>
<dbReference type="Pfam" id="PF22617">
    <property type="entry name" value="HCS_D2"/>
    <property type="match status" value="1"/>
</dbReference>
<dbReference type="EMBL" id="JACHXI010000010">
    <property type="protein sequence ID" value="MBB3103915.1"/>
    <property type="molecule type" value="Genomic_DNA"/>
</dbReference>
<evidence type="ECO:0000256" key="3">
    <source>
        <dbReference type="ARBA" id="ARBA00012974"/>
    </source>
</evidence>
<dbReference type="AlphaFoldDB" id="A0A839T7I0"/>
<dbReference type="PANTHER" id="PTHR42880:SF1">
    <property type="entry name" value="ISOPROPYLMALATE_HOMOCITRATE_CITRAMALATE SYNTHASE FAMILY PROTEIN"/>
    <property type="match status" value="1"/>
</dbReference>
<organism evidence="10 11">
    <name type="scientific">Azomonas macrocytogenes</name>
    <name type="common">Azotobacter macrocytogenes</name>
    <dbReference type="NCBI Taxonomy" id="69962"/>
    <lineage>
        <taxon>Bacteria</taxon>
        <taxon>Pseudomonadati</taxon>
        <taxon>Pseudomonadota</taxon>
        <taxon>Gammaproteobacteria</taxon>
        <taxon>Pseudomonadales</taxon>
        <taxon>Pseudomonadaceae</taxon>
        <taxon>Azomonas</taxon>
    </lineage>
</organism>
<dbReference type="PROSITE" id="PS50991">
    <property type="entry name" value="PYR_CT"/>
    <property type="match status" value="1"/>
</dbReference>
<dbReference type="Gene3D" id="3.20.20.70">
    <property type="entry name" value="Aldolase class I"/>
    <property type="match status" value="1"/>
</dbReference>
<dbReference type="GO" id="GO:0019752">
    <property type="term" value="P:carboxylic acid metabolic process"/>
    <property type="evidence" value="ECO:0007669"/>
    <property type="project" value="UniProtKB-UniRule"/>
</dbReference>
<sequence length="414" mass="45006">MVTVLCKIRVRSSLQFTPDFGVKLSSGRESMGTVIIDDTTLRDGEQSAGVAFTPEEKIAIAYALAELGVPELEIGIPSMGEDEREVMRAIAASNLPSRLLAWCRLSDVDLQAARTTGVHMLDLSLPVSDLMLQHKINKDRAWAKREVSRLVSEARMAGFDVCLGCEDSSRADIEFIVEVAEIAQAAGACRVRFADTVGIMEPFSMLERFRFLRERLDMELEVHAHDDFGLATANTVAAVMGGATHINTTVNGLGERAGNAPLEECALALKHLYGIDTGIDTRGIPSVSALVEQASGRQVAWQKSIVGAGVFTHEAGIHVDGILKYRGNYEGLNPDELGRSHSLVLGKHSGAHMVKITYQELGIELDDRQSQILLSRIRVFSTNAKRSPNSDELQVFYRQLCGDKTSGAIPGDVA</sequence>
<evidence type="ECO:0000313" key="10">
    <source>
        <dbReference type="EMBL" id="MBB3103915.1"/>
    </source>
</evidence>
<dbReference type="GO" id="GO:0004410">
    <property type="term" value="F:homocitrate synthase activity"/>
    <property type="evidence" value="ECO:0007669"/>
    <property type="project" value="UniProtKB-UniRule"/>
</dbReference>
<evidence type="ECO:0000256" key="4">
    <source>
        <dbReference type="ARBA" id="ARBA00020735"/>
    </source>
</evidence>
<evidence type="ECO:0000256" key="6">
    <source>
        <dbReference type="ARBA" id="ARBA00048019"/>
    </source>
</evidence>
<keyword evidence="8" id="KW-0535">Nitrogen fixation</keyword>